<evidence type="ECO:0000256" key="1">
    <source>
        <dbReference type="ARBA" id="ARBA00022741"/>
    </source>
</evidence>
<dbReference type="EMBL" id="MN740993">
    <property type="protein sequence ID" value="QHU21963.1"/>
    <property type="molecule type" value="Genomic_DNA"/>
</dbReference>
<evidence type="ECO:0000259" key="5">
    <source>
        <dbReference type="SMART" id="SM00533"/>
    </source>
</evidence>
<dbReference type="SMART" id="SM00533">
    <property type="entry name" value="MUTSd"/>
    <property type="match status" value="1"/>
</dbReference>
<dbReference type="GO" id="GO:0140664">
    <property type="term" value="F:ATP-dependent DNA damage sensor activity"/>
    <property type="evidence" value="ECO:0007669"/>
    <property type="project" value="InterPro"/>
</dbReference>
<dbReference type="InterPro" id="IPR027417">
    <property type="entry name" value="P-loop_NTPase"/>
</dbReference>
<evidence type="ECO:0000256" key="4">
    <source>
        <dbReference type="ARBA" id="ARBA00023125"/>
    </source>
</evidence>
<dbReference type="Pfam" id="PF05192">
    <property type="entry name" value="MutS_III"/>
    <property type="match status" value="1"/>
</dbReference>
<dbReference type="SUPFAM" id="SSF55271">
    <property type="entry name" value="DNA repair protein MutS, domain I"/>
    <property type="match status" value="1"/>
</dbReference>
<dbReference type="PIRSF" id="PIRSF037677">
    <property type="entry name" value="DNA_mis_repair_Msh6"/>
    <property type="match status" value="1"/>
</dbReference>
<organism evidence="7">
    <name type="scientific">viral metagenome</name>
    <dbReference type="NCBI Taxonomy" id="1070528"/>
    <lineage>
        <taxon>unclassified sequences</taxon>
        <taxon>metagenomes</taxon>
        <taxon>organismal metagenomes</taxon>
    </lineage>
</organism>
<dbReference type="InterPro" id="IPR000432">
    <property type="entry name" value="DNA_mismatch_repair_MutS_C"/>
</dbReference>
<evidence type="ECO:0008006" key="8">
    <source>
        <dbReference type="Google" id="ProtNLM"/>
    </source>
</evidence>
<dbReference type="InterPro" id="IPR017261">
    <property type="entry name" value="DNA_mismatch_repair_MutS/MSH"/>
</dbReference>
<reference evidence="7" key="1">
    <citation type="journal article" date="2020" name="Nature">
        <title>Giant virus diversity and host interactions through global metagenomics.</title>
        <authorList>
            <person name="Schulz F."/>
            <person name="Roux S."/>
            <person name="Paez-Espino D."/>
            <person name="Jungbluth S."/>
            <person name="Walsh D.A."/>
            <person name="Denef V.J."/>
            <person name="McMahon K.D."/>
            <person name="Konstantinidis K.T."/>
            <person name="Eloe-Fadrosh E.A."/>
            <person name="Kyrpides N.C."/>
            <person name="Woyke T."/>
        </authorList>
    </citation>
    <scope>NUCLEOTIDE SEQUENCE</scope>
    <source>
        <strain evidence="7">GVMAG-S-3300013286-35</strain>
    </source>
</reference>
<keyword evidence="3" id="KW-0067">ATP-binding</keyword>
<dbReference type="Gene3D" id="1.10.1420.10">
    <property type="match status" value="1"/>
</dbReference>
<sequence>MSAQNESMYTQYLAWYQRYLAKYGPQTAVLMQVGKFFEIYDRLNLTTNSTNTNIRELADLCSLNLSESRESDTIVKLFGGFPEPSLPKFERQLLDAGYTVVIVVQKKNEKGDVEERSVERISSPGIYENRYSGLSRLETKDSFLIGLLMEPNDNKSLCVGLTAVDIQTGMTWSTETIIPFLQGTPNIDTVEPFLLRYPPAEIVCWSATASESEIRGWFRLGSSPLIHMQREQIGLPTPTFMREAFTMKANLQPHIVLGLEKHPQAYKSMGATLKFIEDHIPSLLKKLRNTAVWVSEDRVRLGNAALEQLNIVSNSTECLLFWLDKTFTSVGRRALRERILSPISNVAELETRFRRIVNLGNHDFEIEKSLRTVYDLSRLHRKVHLNTLSLQDVRHLLLTYRAIHTLLQKFEGTPNSIFYAKEVKSWLVQIENSWDIQRISTSELELERTHPWPLGLYPDLDEIEASWNAVIKEANEFAAVNSDPGAPINLIPGEFVPFEFTLTRKRFEKFSRRHEFQFNAASSKSSTGTIESTKSKALVSKAVAIRRAWNSRQDEIWLQAQQNWSTSCDIYVGSKPIADAITEWIANLDVEFALARISREFNFVIPKFVNSINSSVQIQGLRHPIIERIHTGSPYVKHDISLGLEAQAVGSAETGLLLYGTNASGKSSLMKALGLAVLCAQTGIPVAANSIEICPYTSIFTRILGNDNLWLSLSSFAVEMTEFRSILKYADNKSLILGDELCSGTETQSATAIVSAGIQILAKRQAQFLFATHLHEISQLEEIRSLKGIKFAHLGIEYNPATKQIVYKRTLEPGAGSSLYGLEVCYGLDMDAEFLALATKARSAKSRYNSAVEVRNCEVCKSTKDLETHHIQHQATAVNGFVNPGTATNRASNLTVLCGLCHDKHHRGDIVVHGWRDTSTGRELEWSERPPSPILTGCAEKEDRFDLIKDRLRILLSKKTKEKDIVTIFECEGYPCTVGELRGWKKRL</sequence>
<accession>A0A6C0KXI5</accession>
<proteinExistence type="predicted"/>
<dbReference type="CDD" id="cd00085">
    <property type="entry name" value="HNHc"/>
    <property type="match status" value="1"/>
</dbReference>
<dbReference type="GO" id="GO:0030983">
    <property type="term" value="F:mismatched DNA binding"/>
    <property type="evidence" value="ECO:0007669"/>
    <property type="project" value="InterPro"/>
</dbReference>
<dbReference type="InterPro" id="IPR036678">
    <property type="entry name" value="MutS_con_dom_sf"/>
</dbReference>
<dbReference type="GO" id="GO:0005524">
    <property type="term" value="F:ATP binding"/>
    <property type="evidence" value="ECO:0007669"/>
    <property type="project" value="UniProtKB-KW"/>
</dbReference>
<evidence type="ECO:0000313" key="7">
    <source>
        <dbReference type="EMBL" id="QHU21963.1"/>
    </source>
</evidence>
<dbReference type="SMART" id="SM00534">
    <property type="entry name" value="MUTSac"/>
    <property type="match status" value="1"/>
</dbReference>
<dbReference type="Pfam" id="PF01624">
    <property type="entry name" value="MutS_I"/>
    <property type="match status" value="1"/>
</dbReference>
<dbReference type="InterPro" id="IPR003615">
    <property type="entry name" value="HNH_nuc"/>
</dbReference>
<feature type="domain" description="DNA mismatch repair proteins mutS family" evidence="6">
    <location>
        <begin position="653"/>
        <end position="843"/>
    </location>
</feature>
<dbReference type="Gene3D" id="3.40.50.300">
    <property type="entry name" value="P-loop containing nucleotide triphosphate hydrolases"/>
    <property type="match status" value="1"/>
</dbReference>
<dbReference type="InterPro" id="IPR007696">
    <property type="entry name" value="DNA_mismatch_repair_MutS_core"/>
</dbReference>
<dbReference type="Gene3D" id="3.40.1170.10">
    <property type="entry name" value="DNA repair protein MutS, domain I"/>
    <property type="match status" value="1"/>
</dbReference>
<evidence type="ECO:0000256" key="2">
    <source>
        <dbReference type="ARBA" id="ARBA00022763"/>
    </source>
</evidence>
<keyword evidence="2" id="KW-0227">DNA damage</keyword>
<dbReference type="SUPFAM" id="SSF52540">
    <property type="entry name" value="P-loop containing nucleoside triphosphate hydrolases"/>
    <property type="match status" value="1"/>
</dbReference>
<evidence type="ECO:0000256" key="3">
    <source>
        <dbReference type="ARBA" id="ARBA00022840"/>
    </source>
</evidence>
<dbReference type="InterPro" id="IPR036187">
    <property type="entry name" value="DNA_mismatch_repair_MutS_sf"/>
</dbReference>
<dbReference type="GO" id="GO:0006298">
    <property type="term" value="P:mismatch repair"/>
    <property type="evidence" value="ECO:0007669"/>
    <property type="project" value="InterPro"/>
</dbReference>
<dbReference type="InterPro" id="IPR016151">
    <property type="entry name" value="DNA_mismatch_repair_MutS_N"/>
</dbReference>
<dbReference type="Pfam" id="PF00488">
    <property type="entry name" value="MutS_V"/>
    <property type="match status" value="1"/>
</dbReference>
<evidence type="ECO:0000259" key="6">
    <source>
        <dbReference type="SMART" id="SM00534"/>
    </source>
</evidence>
<protein>
    <recommendedName>
        <fullName evidence="8">DNA mismatch repair proteins mutS family domain-containing protein</fullName>
    </recommendedName>
</protein>
<dbReference type="SUPFAM" id="SSF53150">
    <property type="entry name" value="DNA repair protein MutS, domain II"/>
    <property type="match status" value="1"/>
</dbReference>
<dbReference type="SUPFAM" id="SSF48334">
    <property type="entry name" value="DNA repair protein MutS, domain III"/>
    <property type="match status" value="1"/>
</dbReference>
<dbReference type="PANTHER" id="PTHR11361:SF99">
    <property type="entry name" value="DNA MISMATCH REPAIR PROTEIN"/>
    <property type="match status" value="1"/>
</dbReference>
<feature type="domain" description="DNA mismatch repair protein MutS core" evidence="5">
    <location>
        <begin position="315"/>
        <end position="629"/>
    </location>
</feature>
<dbReference type="InterPro" id="IPR007695">
    <property type="entry name" value="DNA_mismatch_repair_MutS-lik_N"/>
</dbReference>
<keyword evidence="4" id="KW-0238">DNA-binding</keyword>
<keyword evidence="1" id="KW-0547">Nucleotide-binding</keyword>
<dbReference type="PANTHER" id="PTHR11361">
    <property type="entry name" value="DNA MISMATCH REPAIR PROTEIN MUTS FAMILY MEMBER"/>
    <property type="match status" value="1"/>
</dbReference>
<dbReference type="GO" id="GO:0005829">
    <property type="term" value="C:cytosol"/>
    <property type="evidence" value="ECO:0007669"/>
    <property type="project" value="TreeGrafter"/>
</dbReference>
<name>A0A6C0KXI5_9ZZZZ</name>
<dbReference type="AlphaFoldDB" id="A0A6C0KXI5"/>
<dbReference type="InterPro" id="IPR045076">
    <property type="entry name" value="MutS"/>
</dbReference>